<gene>
    <name evidence="1" type="ORF">DM82_4949</name>
</gene>
<dbReference type="KEGG" id="bok:DM82_4949"/>
<dbReference type="EMBL" id="CP008727">
    <property type="protein sequence ID" value="AIO70452.1"/>
    <property type="molecule type" value="Genomic_DNA"/>
</dbReference>
<evidence type="ECO:0000313" key="1">
    <source>
        <dbReference type="EMBL" id="AIO70452.1"/>
    </source>
</evidence>
<organism evidence="1 2">
    <name type="scientific">Burkholderia oklahomensis</name>
    <dbReference type="NCBI Taxonomy" id="342113"/>
    <lineage>
        <taxon>Bacteria</taxon>
        <taxon>Pseudomonadati</taxon>
        <taxon>Pseudomonadota</taxon>
        <taxon>Betaproteobacteria</taxon>
        <taxon>Burkholderiales</taxon>
        <taxon>Burkholderiaceae</taxon>
        <taxon>Burkholderia</taxon>
        <taxon>pseudomallei group</taxon>
    </lineage>
</organism>
<dbReference type="AlphaFoldDB" id="A0AAI8FRZ2"/>
<dbReference type="NCBIfam" id="TIGR02558">
    <property type="entry name" value="HrpB2"/>
    <property type="match status" value="1"/>
</dbReference>
<dbReference type="RefSeq" id="WP_010112527.1">
    <property type="nucleotide sequence ID" value="NZ_CADEQG010000003.1"/>
</dbReference>
<reference evidence="1 2" key="1">
    <citation type="submission" date="2014-06" db="EMBL/GenBank/DDBJ databases">
        <authorList>
            <person name="Bishop-Lilly K.A."/>
            <person name="Broomall S.M."/>
            <person name="Chain P.S."/>
            <person name="Chertkov O."/>
            <person name="Coyne S.R."/>
            <person name="Daligault H.E."/>
            <person name="Davenport K.W."/>
            <person name="Erkkila T."/>
            <person name="Frey K.G."/>
            <person name="Gibbons H.S."/>
            <person name="Gu W."/>
            <person name="Jaissle J."/>
            <person name="Johnson S.L."/>
            <person name="Koroleva G.I."/>
            <person name="Ladner J.T."/>
            <person name="Lo C.-C."/>
            <person name="Minogue T.D."/>
            <person name="Munk C."/>
            <person name="Palacios G.F."/>
            <person name="Redden C.L."/>
            <person name="Rosenzweig C.N."/>
            <person name="Scholz M.B."/>
            <person name="Teshima H."/>
            <person name="Xu Y."/>
        </authorList>
    </citation>
    <scope>NUCLEOTIDE SEQUENCE [LARGE SCALE GENOMIC DNA]</scope>
    <source>
        <strain evidence="1 2">EO147</strain>
    </source>
</reference>
<keyword evidence="2" id="KW-1185">Reference proteome</keyword>
<proteinExistence type="predicted"/>
<name>A0AAI8FRZ2_9BURK</name>
<dbReference type="Pfam" id="PF09487">
    <property type="entry name" value="HrpB2"/>
    <property type="match status" value="1"/>
</dbReference>
<dbReference type="GeneID" id="60551685"/>
<protein>
    <submittedName>
        <fullName evidence="1">Type III secretion protein HrpB2</fullName>
    </submittedName>
</protein>
<dbReference type="Proteomes" id="UP000029424">
    <property type="component" value="Chromosome 2"/>
</dbReference>
<sequence length="128" mass="13782">MTIDVSRAALQMSLKQLADGTAANTPAHLSEKFSALMRKAPMAPMQAPRSAALDTVSKLAAAQDMELQHSVNDIADALRRAPALNVSELNIETIRLTYEIAGTQLDMEAKMSIVNASKSAIETLMKNQ</sequence>
<accession>A0AAI8FRZ2</accession>
<evidence type="ECO:0000313" key="2">
    <source>
        <dbReference type="Proteomes" id="UP000029424"/>
    </source>
</evidence>
<dbReference type="InterPro" id="IPR013391">
    <property type="entry name" value="T3SS_HrpB2"/>
</dbReference>